<evidence type="ECO:0000256" key="2">
    <source>
        <dbReference type="SAM" id="Phobius"/>
    </source>
</evidence>
<dbReference type="InParanoid" id="A0A165J3R1"/>
<dbReference type="RefSeq" id="XP_018191244.1">
    <property type="nucleotide sequence ID" value="XM_018336880.1"/>
</dbReference>
<keyword evidence="2" id="KW-0812">Transmembrane</keyword>
<dbReference type="PROSITE" id="PS50076">
    <property type="entry name" value="DNAJ_2"/>
    <property type="match status" value="1"/>
</dbReference>
<feature type="region of interest" description="Disordered" evidence="1">
    <location>
        <begin position="96"/>
        <end position="223"/>
    </location>
</feature>
<organism evidence="4 5">
    <name type="scientific">Xylona heveae (strain CBS 132557 / TC161)</name>
    <dbReference type="NCBI Taxonomy" id="1328760"/>
    <lineage>
        <taxon>Eukaryota</taxon>
        <taxon>Fungi</taxon>
        <taxon>Dikarya</taxon>
        <taxon>Ascomycota</taxon>
        <taxon>Pezizomycotina</taxon>
        <taxon>Xylonomycetes</taxon>
        <taxon>Xylonales</taxon>
        <taxon>Xylonaceae</taxon>
        <taxon>Xylona</taxon>
    </lineage>
</organism>
<dbReference type="PRINTS" id="PR00625">
    <property type="entry name" value="JDOMAIN"/>
</dbReference>
<protein>
    <submittedName>
        <fullName evidence="4">DnaJ-domain-containing protein</fullName>
    </submittedName>
</protein>
<keyword evidence="2" id="KW-1133">Transmembrane helix</keyword>
<feature type="domain" description="J" evidence="3">
    <location>
        <begin position="40"/>
        <end position="105"/>
    </location>
</feature>
<feature type="transmembrane region" description="Helical" evidence="2">
    <location>
        <begin position="230"/>
        <end position="251"/>
    </location>
</feature>
<evidence type="ECO:0000256" key="1">
    <source>
        <dbReference type="SAM" id="MobiDB-lite"/>
    </source>
</evidence>
<gene>
    <name evidence="4" type="ORF">L228DRAFT_81900</name>
</gene>
<dbReference type="FunCoup" id="A0A165J3R1">
    <property type="interactions" value="165"/>
</dbReference>
<reference evidence="4 5" key="1">
    <citation type="journal article" date="2016" name="Fungal Biol.">
        <title>The genome of Xylona heveae provides a window into fungal endophytism.</title>
        <authorList>
            <person name="Gazis R."/>
            <person name="Kuo A."/>
            <person name="Riley R."/>
            <person name="LaButti K."/>
            <person name="Lipzen A."/>
            <person name="Lin J."/>
            <person name="Amirebrahimi M."/>
            <person name="Hesse C.N."/>
            <person name="Spatafora J.W."/>
            <person name="Henrissat B."/>
            <person name="Hainaut M."/>
            <person name="Grigoriev I.V."/>
            <person name="Hibbett D.S."/>
        </authorList>
    </citation>
    <scope>NUCLEOTIDE SEQUENCE [LARGE SCALE GENOMIC DNA]</scope>
    <source>
        <strain evidence="4 5">TC161</strain>
    </source>
</reference>
<dbReference type="Proteomes" id="UP000076632">
    <property type="component" value="Unassembled WGS sequence"/>
</dbReference>
<dbReference type="EMBL" id="KV407455">
    <property type="protein sequence ID" value="KZF25689.1"/>
    <property type="molecule type" value="Genomic_DNA"/>
</dbReference>
<name>A0A165J3R1_XYLHT</name>
<evidence type="ECO:0000259" key="3">
    <source>
        <dbReference type="PROSITE" id="PS50076"/>
    </source>
</evidence>
<keyword evidence="5" id="KW-1185">Reference proteome</keyword>
<keyword evidence="2" id="KW-0472">Membrane</keyword>
<dbReference type="Gene3D" id="1.10.287.110">
    <property type="entry name" value="DnaJ domain"/>
    <property type="match status" value="1"/>
</dbReference>
<dbReference type="InterPro" id="IPR001623">
    <property type="entry name" value="DnaJ_domain"/>
</dbReference>
<dbReference type="STRING" id="1328760.A0A165J3R1"/>
<accession>A0A165J3R1</accession>
<dbReference type="AlphaFoldDB" id="A0A165J3R1"/>
<dbReference type="CDD" id="cd06257">
    <property type="entry name" value="DnaJ"/>
    <property type="match status" value="1"/>
</dbReference>
<proteinExistence type="predicted"/>
<evidence type="ECO:0000313" key="5">
    <source>
        <dbReference type="Proteomes" id="UP000076632"/>
    </source>
</evidence>
<dbReference type="SUPFAM" id="SSF46565">
    <property type="entry name" value="Chaperone J-domain"/>
    <property type="match status" value="1"/>
</dbReference>
<dbReference type="Pfam" id="PF00226">
    <property type="entry name" value="DnaJ"/>
    <property type="match status" value="1"/>
</dbReference>
<dbReference type="OMA" id="ANPGQHP"/>
<dbReference type="OrthoDB" id="10250354at2759"/>
<dbReference type="SMART" id="SM00271">
    <property type="entry name" value="DnaJ"/>
    <property type="match status" value="1"/>
</dbReference>
<sequence length="264" mass="29355">MPLRLSSILLHPCTEKLSAFCCCQRAALHSSFPRHSEHLNHYEILGLELSASQAEVKKQFYSLSKTHHPDRNPKDPGASSRFVKISEAYAILGSPHKRKTYDQHLQQTSSTLRDRRAAYGGTTGPAGARPATGLSRRRTPFRGPPPSFYRSGGWDAHQESRGAQADFSASGNSSRRSDGGFGPGGPTSGLDDDVPHFDRERHLRSQEQQEVRRRRREASKSHIREPGGSVLINFILVGGVLSLAIFLPGLFERKFQKKKKDDQS</sequence>
<dbReference type="InterPro" id="IPR036869">
    <property type="entry name" value="J_dom_sf"/>
</dbReference>
<feature type="compositionally biased region" description="Basic and acidic residues" evidence="1">
    <location>
        <begin position="193"/>
        <end position="211"/>
    </location>
</feature>
<dbReference type="PANTHER" id="PTHR44873:SF1">
    <property type="entry name" value="DNAJ HOMOLOG SUBFAMILY C MEMBER 30, MITOCHONDRIAL"/>
    <property type="match status" value="1"/>
</dbReference>
<evidence type="ECO:0000313" key="4">
    <source>
        <dbReference type="EMBL" id="KZF25689.1"/>
    </source>
</evidence>
<dbReference type="PANTHER" id="PTHR44873">
    <property type="entry name" value="DNAJ HOMOLOG SUBFAMILY C MEMBER 30, MITOCHONDRIAL"/>
    <property type="match status" value="1"/>
</dbReference>
<dbReference type="GeneID" id="28902017"/>
<dbReference type="InterPro" id="IPR053025">
    <property type="entry name" value="Mito_ATP_Synthase-Asso"/>
</dbReference>